<evidence type="ECO:0000256" key="4">
    <source>
        <dbReference type="ARBA" id="ARBA00022692"/>
    </source>
</evidence>
<keyword evidence="3" id="KW-1003">Cell membrane</keyword>
<dbReference type="Gene3D" id="1.10.3720.10">
    <property type="entry name" value="MetI-like"/>
    <property type="match status" value="1"/>
</dbReference>
<feature type="transmembrane region" description="Helical" evidence="7">
    <location>
        <begin position="176"/>
        <end position="196"/>
    </location>
</feature>
<dbReference type="RefSeq" id="WP_235052928.1">
    <property type="nucleotide sequence ID" value="NZ_JAKFHA010000008.1"/>
</dbReference>
<name>A0AA41PZX9_9ACTN</name>
<dbReference type="InterPro" id="IPR035906">
    <property type="entry name" value="MetI-like_sf"/>
</dbReference>
<reference evidence="9" key="1">
    <citation type="submission" date="2022-01" db="EMBL/GenBank/DDBJ databases">
        <title>Genome-Based Taxonomic Classification of the Phylum Actinobacteria.</title>
        <authorList>
            <person name="Gao Y."/>
        </authorList>
    </citation>
    <scope>NUCLEOTIDE SEQUENCE</scope>
    <source>
        <strain evidence="9">KLBMP 8922</strain>
    </source>
</reference>
<feature type="transmembrane region" description="Helical" evidence="7">
    <location>
        <begin position="104"/>
        <end position="122"/>
    </location>
</feature>
<dbReference type="InterPro" id="IPR045621">
    <property type="entry name" value="BPD_transp_1_N"/>
</dbReference>
<feature type="transmembrane region" description="Helical" evidence="7">
    <location>
        <begin position="230"/>
        <end position="256"/>
    </location>
</feature>
<dbReference type="Pfam" id="PF00528">
    <property type="entry name" value="BPD_transp_1"/>
    <property type="match status" value="1"/>
</dbReference>
<evidence type="ECO:0000256" key="2">
    <source>
        <dbReference type="ARBA" id="ARBA00022448"/>
    </source>
</evidence>
<keyword evidence="6 7" id="KW-0472">Membrane</keyword>
<evidence type="ECO:0000256" key="7">
    <source>
        <dbReference type="RuleBase" id="RU363032"/>
    </source>
</evidence>
<keyword evidence="5 7" id="KW-1133">Transmembrane helix</keyword>
<keyword evidence="4 7" id="KW-0812">Transmembrane</keyword>
<organism evidence="9 10">
    <name type="scientific">Yinghuangia soli</name>
    <dbReference type="NCBI Taxonomy" id="2908204"/>
    <lineage>
        <taxon>Bacteria</taxon>
        <taxon>Bacillati</taxon>
        <taxon>Actinomycetota</taxon>
        <taxon>Actinomycetes</taxon>
        <taxon>Kitasatosporales</taxon>
        <taxon>Streptomycetaceae</taxon>
        <taxon>Yinghuangia</taxon>
    </lineage>
</organism>
<evidence type="ECO:0000313" key="9">
    <source>
        <dbReference type="EMBL" id="MCF2528761.1"/>
    </source>
</evidence>
<dbReference type="PROSITE" id="PS50928">
    <property type="entry name" value="ABC_TM1"/>
    <property type="match status" value="1"/>
</dbReference>
<feature type="domain" description="ABC transmembrane type-1" evidence="8">
    <location>
        <begin position="98"/>
        <end position="299"/>
    </location>
</feature>
<dbReference type="EMBL" id="JAKFHA010000008">
    <property type="protein sequence ID" value="MCF2528761.1"/>
    <property type="molecule type" value="Genomic_DNA"/>
</dbReference>
<sequence>MARYLLRRLGQAAFVLWAAFTLSYAILFVLPGDPVDIKLGGLESNAAPEQIAEVRDRYGIGDPLLVQYGKALRNALAGDFGHSIQTGAEVRTTITDALPETLKLTAFALLLAVVFGAGIALLATYVRGRALRQLLLSVPAVGISVPVFWVGLLLIQVVSFQWRLLPALGNDGFESLVLPAVTLALPVGAMIAQVLAKSMTTALAAPYIGTARAKGAGRVRIHFRHALRNASLPTLTLFGVVAGNLVTEAVVVETVFSRAGLGRVTAFAVDRQDIPVVQGVVVLSALIFVAVSLLLDVLYPLLDPRIARDRAPLRRSAARASAVQGAAA</sequence>
<feature type="transmembrane region" description="Helical" evidence="7">
    <location>
        <begin position="134"/>
        <end position="156"/>
    </location>
</feature>
<dbReference type="Pfam" id="PF19300">
    <property type="entry name" value="BPD_transp_1_N"/>
    <property type="match status" value="1"/>
</dbReference>
<feature type="transmembrane region" description="Helical" evidence="7">
    <location>
        <begin position="276"/>
        <end position="302"/>
    </location>
</feature>
<dbReference type="PANTHER" id="PTHR43163">
    <property type="entry name" value="DIPEPTIDE TRANSPORT SYSTEM PERMEASE PROTEIN DPPB-RELATED"/>
    <property type="match status" value="1"/>
</dbReference>
<evidence type="ECO:0000259" key="8">
    <source>
        <dbReference type="PROSITE" id="PS50928"/>
    </source>
</evidence>
<comment type="subcellular location">
    <subcellularLocation>
        <location evidence="1 7">Cell membrane</location>
        <topology evidence="1 7">Multi-pass membrane protein</topology>
    </subcellularLocation>
</comment>
<evidence type="ECO:0000256" key="5">
    <source>
        <dbReference type="ARBA" id="ARBA00022989"/>
    </source>
</evidence>
<protein>
    <submittedName>
        <fullName evidence="9">ABC transporter permease</fullName>
    </submittedName>
</protein>
<feature type="transmembrane region" description="Helical" evidence="7">
    <location>
        <begin position="12"/>
        <end position="30"/>
    </location>
</feature>
<evidence type="ECO:0000256" key="1">
    <source>
        <dbReference type="ARBA" id="ARBA00004651"/>
    </source>
</evidence>
<comment type="similarity">
    <text evidence="7">Belongs to the binding-protein-dependent transport system permease family.</text>
</comment>
<dbReference type="GO" id="GO:0005886">
    <property type="term" value="C:plasma membrane"/>
    <property type="evidence" value="ECO:0007669"/>
    <property type="project" value="UniProtKB-SubCell"/>
</dbReference>
<accession>A0AA41PZX9</accession>
<dbReference type="Proteomes" id="UP001165378">
    <property type="component" value="Unassembled WGS sequence"/>
</dbReference>
<evidence type="ECO:0000256" key="6">
    <source>
        <dbReference type="ARBA" id="ARBA00023136"/>
    </source>
</evidence>
<dbReference type="AlphaFoldDB" id="A0AA41PZX9"/>
<keyword evidence="10" id="KW-1185">Reference proteome</keyword>
<gene>
    <name evidence="9" type="ORF">LZ495_16280</name>
</gene>
<comment type="caution">
    <text evidence="9">The sequence shown here is derived from an EMBL/GenBank/DDBJ whole genome shotgun (WGS) entry which is preliminary data.</text>
</comment>
<keyword evidence="2 7" id="KW-0813">Transport</keyword>
<dbReference type="SUPFAM" id="SSF161098">
    <property type="entry name" value="MetI-like"/>
    <property type="match status" value="1"/>
</dbReference>
<dbReference type="GO" id="GO:0055085">
    <property type="term" value="P:transmembrane transport"/>
    <property type="evidence" value="ECO:0007669"/>
    <property type="project" value="InterPro"/>
</dbReference>
<dbReference type="PANTHER" id="PTHR43163:SF6">
    <property type="entry name" value="DIPEPTIDE TRANSPORT SYSTEM PERMEASE PROTEIN DPPB-RELATED"/>
    <property type="match status" value="1"/>
</dbReference>
<dbReference type="CDD" id="cd06261">
    <property type="entry name" value="TM_PBP2"/>
    <property type="match status" value="1"/>
</dbReference>
<proteinExistence type="inferred from homology"/>
<evidence type="ECO:0000256" key="3">
    <source>
        <dbReference type="ARBA" id="ARBA00022475"/>
    </source>
</evidence>
<dbReference type="InterPro" id="IPR000515">
    <property type="entry name" value="MetI-like"/>
</dbReference>
<evidence type="ECO:0000313" key="10">
    <source>
        <dbReference type="Proteomes" id="UP001165378"/>
    </source>
</evidence>